<dbReference type="CDD" id="cd12680">
    <property type="entry name" value="RRM_THOC4"/>
    <property type="match status" value="1"/>
</dbReference>
<evidence type="ECO:0000256" key="4">
    <source>
        <dbReference type="SAM" id="Phobius"/>
    </source>
</evidence>
<feature type="region of interest" description="Disordered" evidence="3">
    <location>
        <begin position="304"/>
        <end position="386"/>
    </location>
</feature>
<dbReference type="Gene3D" id="3.30.70.330">
    <property type="match status" value="1"/>
</dbReference>
<evidence type="ECO:0000313" key="6">
    <source>
        <dbReference type="EMBL" id="KAJ7000381.1"/>
    </source>
</evidence>
<dbReference type="Pfam" id="PF13865">
    <property type="entry name" value="FoP_duplication"/>
    <property type="match status" value="1"/>
</dbReference>
<evidence type="ECO:0000259" key="5">
    <source>
        <dbReference type="PROSITE" id="PS50102"/>
    </source>
</evidence>
<dbReference type="InterPro" id="IPR025715">
    <property type="entry name" value="FoP_C"/>
</dbReference>
<dbReference type="Pfam" id="PF00076">
    <property type="entry name" value="RRM_1"/>
    <property type="match status" value="1"/>
</dbReference>
<dbReference type="PROSITE" id="PS50102">
    <property type="entry name" value="RRM"/>
    <property type="match status" value="1"/>
</dbReference>
<gene>
    <name evidence="6" type="ORF">NC653_011001</name>
</gene>
<keyword evidence="4" id="KW-0812">Transmembrane</keyword>
<comment type="caution">
    <text evidence="6">The sequence shown here is derived from an EMBL/GenBank/DDBJ whole genome shotgun (WGS) entry which is preliminary data.</text>
</comment>
<dbReference type="PANTHER" id="PTHR19965">
    <property type="entry name" value="RNA AND EXPORT FACTOR BINDING PROTEIN"/>
    <property type="match status" value="1"/>
</dbReference>
<dbReference type="InterPro" id="IPR035979">
    <property type="entry name" value="RBD_domain_sf"/>
</dbReference>
<evidence type="ECO:0000256" key="2">
    <source>
        <dbReference type="PROSITE-ProRule" id="PRU00176"/>
    </source>
</evidence>
<dbReference type="PANTHER" id="PTHR19965:SF33">
    <property type="entry name" value="THO COMPLEX SUBUNIT 4D"/>
    <property type="match status" value="1"/>
</dbReference>
<name>A0AAD6W6E1_9ROSI</name>
<dbReference type="InterPro" id="IPR012677">
    <property type="entry name" value="Nucleotide-bd_a/b_plait_sf"/>
</dbReference>
<sequence length="386" mass="42513">MATTVDMSLDDIIKKNRERGRGRGRASRGRDRGPGRFFNNGRMSGAVRRGPLSVNARPPKYSIAKASSKLWMKLGIVLLGCGAIYWGFCHRSDDISLCRSYFGSHSVVVLLPSILFSASLGEYFGPELTPMEWILLLCLEFVRCEIPTLLVHGVFAKEFLRLTSELELSPISKHWFLHAPSRRIRSLPWQHDLLEDSIRAAGITGLEGGTKLYVSNLDYGVTNEDIRELFAEIGDLKRFAVHYDKNGRSTGSAEVMYTRRSDAFSALKKYNNVLLDGRPMKIEIVGANPEVPISARVNVTGANGKKKRTVVMTPGPGRGRGGAVNNHGSGLSRRGGGGPRNGMRSGRGRAQGRGRGRGRGKKQPAEKSVDDLDKELESYHAEAMQT</sequence>
<keyword evidence="1 2" id="KW-0694">RNA-binding</keyword>
<dbReference type="SUPFAM" id="SSF54928">
    <property type="entry name" value="RNA-binding domain, RBD"/>
    <property type="match status" value="1"/>
</dbReference>
<feature type="compositionally biased region" description="Basic and acidic residues" evidence="3">
    <location>
        <begin position="363"/>
        <end position="380"/>
    </location>
</feature>
<keyword evidence="4" id="KW-0472">Membrane</keyword>
<evidence type="ECO:0000313" key="7">
    <source>
        <dbReference type="Proteomes" id="UP001164929"/>
    </source>
</evidence>
<feature type="transmembrane region" description="Helical" evidence="4">
    <location>
        <begin position="70"/>
        <end position="89"/>
    </location>
</feature>
<dbReference type="InterPro" id="IPR000504">
    <property type="entry name" value="RRM_dom"/>
</dbReference>
<feature type="region of interest" description="Disordered" evidence="3">
    <location>
        <begin position="16"/>
        <end position="37"/>
    </location>
</feature>
<dbReference type="SMART" id="SM01218">
    <property type="entry name" value="FoP_duplication"/>
    <property type="match status" value="1"/>
</dbReference>
<evidence type="ECO:0000256" key="3">
    <source>
        <dbReference type="SAM" id="MobiDB-lite"/>
    </source>
</evidence>
<dbReference type="GO" id="GO:0005634">
    <property type="term" value="C:nucleus"/>
    <property type="evidence" value="ECO:0007669"/>
    <property type="project" value="TreeGrafter"/>
</dbReference>
<keyword evidence="4" id="KW-1133">Transmembrane helix</keyword>
<accession>A0AAD6W6E1</accession>
<dbReference type="InterPro" id="IPR051229">
    <property type="entry name" value="ALYREF_mRNA_export"/>
</dbReference>
<organism evidence="6 7">
    <name type="scientific">Populus alba x Populus x berolinensis</name>
    <dbReference type="NCBI Taxonomy" id="444605"/>
    <lineage>
        <taxon>Eukaryota</taxon>
        <taxon>Viridiplantae</taxon>
        <taxon>Streptophyta</taxon>
        <taxon>Embryophyta</taxon>
        <taxon>Tracheophyta</taxon>
        <taxon>Spermatophyta</taxon>
        <taxon>Magnoliopsida</taxon>
        <taxon>eudicotyledons</taxon>
        <taxon>Gunneridae</taxon>
        <taxon>Pentapetalae</taxon>
        <taxon>rosids</taxon>
        <taxon>fabids</taxon>
        <taxon>Malpighiales</taxon>
        <taxon>Salicaceae</taxon>
        <taxon>Saliceae</taxon>
        <taxon>Populus</taxon>
    </lineage>
</organism>
<proteinExistence type="predicted"/>
<feature type="transmembrane region" description="Helical" evidence="4">
    <location>
        <begin position="101"/>
        <end position="121"/>
    </location>
</feature>
<reference evidence="6 7" key="1">
    <citation type="journal article" date="2023" name="Mol. Ecol. Resour.">
        <title>Chromosome-level genome assembly of a triploid poplar Populus alba 'Berolinensis'.</title>
        <authorList>
            <person name="Chen S."/>
            <person name="Yu Y."/>
            <person name="Wang X."/>
            <person name="Wang S."/>
            <person name="Zhang T."/>
            <person name="Zhou Y."/>
            <person name="He R."/>
            <person name="Meng N."/>
            <person name="Wang Y."/>
            <person name="Liu W."/>
            <person name="Liu Z."/>
            <person name="Liu J."/>
            <person name="Guo Q."/>
            <person name="Huang H."/>
            <person name="Sederoff R.R."/>
            <person name="Wang G."/>
            <person name="Qu G."/>
            <person name="Chen S."/>
        </authorList>
    </citation>
    <scope>NUCLEOTIDE SEQUENCE [LARGE SCALE GENOMIC DNA]</scope>
    <source>
        <strain evidence="6">SC-2020</strain>
    </source>
</reference>
<dbReference type="EMBL" id="JAQIZT010000004">
    <property type="protein sequence ID" value="KAJ7000381.1"/>
    <property type="molecule type" value="Genomic_DNA"/>
</dbReference>
<feature type="compositionally biased region" description="Basic residues" evidence="3">
    <location>
        <begin position="346"/>
        <end position="362"/>
    </location>
</feature>
<feature type="domain" description="RRM" evidence="5">
    <location>
        <begin position="210"/>
        <end position="287"/>
    </location>
</feature>
<dbReference type="SMART" id="SM00360">
    <property type="entry name" value="RRM"/>
    <property type="match status" value="1"/>
</dbReference>
<evidence type="ECO:0000256" key="1">
    <source>
        <dbReference type="ARBA" id="ARBA00022884"/>
    </source>
</evidence>
<dbReference type="GO" id="GO:0006406">
    <property type="term" value="P:mRNA export from nucleus"/>
    <property type="evidence" value="ECO:0007669"/>
    <property type="project" value="TreeGrafter"/>
</dbReference>
<dbReference type="AlphaFoldDB" id="A0AAD6W6E1"/>
<dbReference type="Proteomes" id="UP001164929">
    <property type="component" value="Chromosome 4"/>
</dbReference>
<dbReference type="GO" id="GO:0003729">
    <property type="term" value="F:mRNA binding"/>
    <property type="evidence" value="ECO:0007669"/>
    <property type="project" value="TreeGrafter"/>
</dbReference>
<protein>
    <submittedName>
        <fullName evidence="6">THO complex subunit 4D isoform X2</fullName>
    </submittedName>
</protein>
<keyword evidence="7" id="KW-1185">Reference proteome</keyword>